<dbReference type="InterPro" id="IPR008173">
    <property type="entry name" value="Adenylyl_cyclase_CyaB"/>
</dbReference>
<dbReference type="PROSITE" id="PS51707">
    <property type="entry name" value="CYTH"/>
    <property type="match status" value="1"/>
</dbReference>
<accession>A0ABX8QUZ3</accession>
<dbReference type="RefSeq" id="WP_231335402.1">
    <property type="nucleotide sequence ID" value="NZ_CP059572.1"/>
</dbReference>
<dbReference type="PANTHER" id="PTHR21028:SF2">
    <property type="entry name" value="CYTH DOMAIN-CONTAINING PROTEIN"/>
    <property type="match status" value="1"/>
</dbReference>
<evidence type="ECO:0000259" key="1">
    <source>
        <dbReference type="PROSITE" id="PS51707"/>
    </source>
</evidence>
<dbReference type="Pfam" id="PF01928">
    <property type="entry name" value="CYTH"/>
    <property type="match status" value="1"/>
</dbReference>
<dbReference type="SUPFAM" id="SSF55154">
    <property type="entry name" value="CYTH-like phosphatases"/>
    <property type="match status" value="1"/>
</dbReference>
<organism evidence="2 3">
    <name type="scientific">Actinomadura graeca</name>
    <dbReference type="NCBI Taxonomy" id="2750812"/>
    <lineage>
        <taxon>Bacteria</taxon>
        <taxon>Bacillati</taxon>
        <taxon>Actinomycetota</taxon>
        <taxon>Actinomycetes</taxon>
        <taxon>Streptosporangiales</taxon>
        <taxon>Thermomonosporaceae</taxon>
        <taxon>Actinomadura</taxon>
    </lineage>
</organism>
<dbReference type="Gene3D" id="2.40.320.10">
    <property type="entry name" value="Hypothetical Protein Pfu-838710-001"/>
    <property type="match status" value="1"/>
</dbReference>
<dbReference type="EMBL" id="CP059572">
    <property type="protein sequence ID" value="QXJ22196.1"/>
    <property type="molecule type" value="Genomic_DNA"/>
</dbReference>
<dbReference type="NCBIfam" id="TIGR00318">
    <property type="entry name" value="cyaB"/>
    <property type="match status" value="1"/>
</dbReference>
<proteinExistence type="predicted"/>
<name>A0ABX8QUZ3_9ACTN</name>
<dbReference type="PANTHER" id="PTHR21028">
    <property type="entry name" value="SI:CH211-156B7.4"/>
    <property type="match status" value="1"/>
</dbReference>
<gene>
    <name evidence="2" type="primary">cyaB</name>
    <name evidence="2" type="ORF">AGRA3207_003158</name>
</gene>
<evidence type="ECO:0000313" key="3">
    <source>
        <dbReference type="Proteomes" id="UP001049518"/>
    </source>
</evidence>
<sequence length="185" mass="20564">MVEGSREIEVKYRIADPVAAAEALSAAGFVLSPPIHQDDQAYAEVGWQYGMSKVGVAFARLRTVQGRYVFTVKKPIDNEMVCTEYECEVSDREQMHHAIMAMGFYPTVQIVKTRRTASRAALSLCLDEVERIGSFLEVERLVASHQSGLQVQAELNEFVRSLGIAAERTTDTYDSLIRAAMQLSA</sequence>
<keyword evidence="3" id="KW-1185">Reference proteome</keyword>
<dbReference type="InterPro" id="IPR023577">
    <property type="entry name" value="CYTH_domain"/>
</dbReference>
<feature type="domain" description="CYTH" evidence="1">
    <location>
        <begin position="5"/>
        <end position="179"/>
    </location>
</feature>
<dbReference type="InterPro" id="IPR033469">
    <property type="entry name" value="CYTH-like_dom_sf"/>
</dbReference>
<dbReference type="Proteomes" id="UP001049518">
    <property type="component" value="Chromosome"/>
</dbReference>
<protein>
    <submittedName>
        <fullName evidence="2">Class IV adenylate cyclase</fullName>
    </submittedName>
</protein>
<evidence type="ECO:0000313" key="2">
    <source>
        <dbReference type="EMBL" id="QXJ22196.1"/>
    </source>
</evidence>
<reference evidence="2" key="1">
    <citation type="submission" date="2020-07" db="EMBL/GenBank/DDBJ databases">
        <authorList>
            <person name="Tarantini F.S."/>
            <person name="Hong K.W."/>
            <person name="Chan K.G."/>
        </authorList>
    </citation>
    <scope>NUCLEOTIDE SEQUENCE</scope>
    <source>
        <strain evidence="2">32-07</strain>
    </source>
</reference>